<dbReference type="Gene3D" id="3.40.50.2300">
    <property type="match status" value="2"/>
</dbReference>
<evidence type="ECO:0000313" key="9">
    <source>
        <dbReference type="Proteomes" id="UP000178666"/>
    </source>
</evidence>
<dbReference type="InterPro" id="IPR000843">
    <property type="entry name" value="HTH_LacI"/>
</dbReference>
<keyword evidence="1" id="KW-0805">Transcription regulation</keyword>
<dbReference type="PROSITE" id="PS50932">
    <property type="entry name" value="HTH_LACI_2"/>
    <property type="match status" value="1"/>
</dbReference>
<keyword evidence="9" id="KW-1185">Reference proteome</keyword>
<dbReference type="InterPro" id="IPR028082">
    <property type="entry name" value="Peripla_BP_I"/>
</dbReference>
<evidence type="ECO:0000313" key="6">
    <source>
        <dbReference type="EMBL" id="AMS06132.1"/>
    </source>
</evidence>
<dbReference type="Gene3D" id="1.10.260.40">
    <property type="entry name" value="lambda repressor-like DNA-binding domains"/>
    <property type="match status" value="1"/>
</dbReference>
<keyword evidence="3" id="KW-0804">Transcription</keyword>
<proteinExistence type="predicted"/>
<feature type="domain" description="HTH lacI-type" evidence="5">
    <location>
        <begin position="13"/>
        <end position="67"/>
    </location>
</feature>
<dbReference type="PANTHER" id="PTHR30146">
    <property type="entry name" value="LACI-RELATED TRANSCRIPTIONAL REPRESSOR"/>
    <property type="match status" value="1"/>
</dbReference>
<name>A0AAC9ANW3_9ACTN</name>
<dbReference type="InterPro" id="IPR046335">
    <property type="entry name" value="LacI/GalR-like_sensor"/>
</dbReference>
<dbReference type="EMBL" id="CP014352">
    <property type="protein sequence ID" value="AMS06132.1"/>
    <property type="molecule type" value="Genomic_DNA"/>
</dbReference>
<feature type="compositionally biased region" description="Basic residues" evidence="4">
    <location>
        <begin position="1"/>
        <end position="10"/>
    </location>
</feature>
<dbReference type="SMART" id="SM00354">
    <property type="entry name" value="HTH_LACI"/>
    <property type="match status" value="1"/>
</dbReference>
<dbReference type="RefSeq" id="WP_062820051.1">
    <property type="nucleotide sequence ID" value="NZ_CP014352.1"/>
</dbReference>
<dbReference type="PANTHER" id="PTHR30146:SF153">
    <property type="entry name" value="LACTOSE OPERON REPRESSOR"/>
    <property type="match status" value="1"/>
</dbReference>
<dbReference type="GO" id="GO:0000976">
    <property type="term" value="F:transcription cis-regulatory region binding"/>
    <property type="evidence" value="ECO:0007669"/>
    <property type="project" value="TreeGrafter"/>
</dbReference>
<dbReference type="AlphaFoldDB" id="A0AAC9ANW3"/>
<dbReference type="InterPro" id="IPR010982">
    <property type="entry name" value="Lambda_DNA-bd_dom_sf"/>
</dbReference>
<dbReference type="Pfam" id="PF00356">
    <property type="entry name" value="LacI"/>
    <property type="match status" value="1"/>
</dbReference>
<evidence type="ECO:0000256" key="2">
    <source>
        <dbReference type="ARBA" id="ARBA00023125"/>
    </source>
</evidence>
<sequence>MDARTHRSGGRRVSQADVARRAGVSGQTVSRVANAMDNVEPATRDKVLAAMRELGYRPNKAARALRSGQFGTIGVTAFNLKTHGNVRTLSAIVNAAGEQGFSVTLVPVARPTRPDILHAFDELLDQAVDGVIPLIEIPMTDSTELTIPPGLPVVVVSSGAATGDFPYVDNDQKGGSRALIEHLLALGHREFRFIGGPVDSYPGRQREQVWAEALASAGLTMPPVIRGDWTPEDGYVAGRELARDPDITAVVVANDQMALGVLRALHEAGRRVPEDISVVGFDDIPESASFWPPLTTVHQDFEEVGRRAVARLLDEINGRSPEGPAGPVIIPTSVVVRESSGPVRSS</sequence>
<dbReference type="GO" id="GO:0003700">
    <property type="term" value="F:DNA-binding transcription factor activity"/>
    <property type="evidence" value="ECO:0007669"/>
    <property type="project" value="TreeGrafter"/>
</dbReference>
<protein>
    <submittedName>
        <fullName evidence="6">LacI family transcriptional regulator</fullName>
    </submittedName>
</protein>
<accession>A0AAC9ANW3</accession>
<evidence type="ECO:0000256" key="4">
    <source>
        <dbReference type="SAM" id="MobiDB-lite"/>
    </source>
</evidence>
<dbReference type="Proteomes" id="UP000178666">
    <property type="component" value="Chromosome"/>
</dbReference>
<dbReference type="CDD" id="cd01392">
    <property type="entry name" value="HTH_LacI"/>
    <property type="match status" value="1"/>
</dbReference>
<organism evidence="6 8">
    <name type="scientific">Acidipropionibacterium acidipropionici</name>
    <dbReference type="NCBI Taxonomy" id="1748"/>
    <lineage>
        <taxon>Bacteria</taxon>
        <taxon>Bacillati</taxon>
        <taxon>Actinomycetota</taxon>
        <taxon>Actinomycetes</taxon>
        <taxon>Propionibacteriales</taxon>
        <taxon>Propionibacteriaceae</taxon>
        <taxon>Acidipropionibacterium</taxon>
    </lineage>
</organism>
<dbReference type="CDD" id="cd01574">
    <property type="entry name" value="PBP1_LacI"/>
    <property type="match status" value="1"/>
</dbReference>
<evidence type="ECO:0000256" key="3">
    <source>
        <dbReference type="ARBA" id="ARBA00023163"/>
    </source>
</evidence>
<reference evidence="6 8" key="2">
    <citation type="submission" date="2016-02" db="EMBL/GenBank/DDBJ databases">
        <title>Complete Genome Sequence of Propionibacterium acidipropionici ATCC 55737.</title>
        <authorList>
            <person name="Luna Flores C.H."/>
            <person name="Nielsen L.K."/>
            <person name="Marcellin E."/>
        </authorList>
    </citation>
    <scope>NUCLEOTIDE SEQUENCE [LARGE SCALE GENOMIC DNA]</scope>
    <source>
        <strain evidence="6 8">ATCC 55737</strain>
    </source>
</reference>
<dbReference type="SUPFAM" id="SSF53822">
    <property type="entry name" value="Periplasmic binding protein-like I"/>
    <property type="match status" value="1"/>
</dbReference>
<keyword evidence="2" id="KW-0238">DNA-binding</keyword>
<gene>
    <name evidence="7" type="ORF">A8L58_13945</name>
    <name evidence="6" type="ORF">AXH35_12495</name>
</gene>
<reference evidence="7 9" key="1">
    <citation type="journal article" date="2016" name="Plant Dis.">
        <title>Improved production of propionic acid using genome shuffling.</title>
        <authorList>
            <person name="Luna-Flores C.H."/>
            <person name="Palfreyman R.W."/>
            <person name="Kromer J.O."/>
            <person name="Nielsen L.K."/>
            <person name="Marcellin E."/>
        </authorList>
    </citation>
    <scope>NUCLEOTIDE SEQUENCE [LARGE SCALE GENOMIC DNA]</scope>
    <source>
        <strain evidence="7 9">F3E8</strain>
    </source>
</reference>
<evidence type="ECO:0000313" key="7">
    <source>
        <dbReference type="EMBL" id="AOZ47595.1"/>
    </source>
</evidence>
<evidence type="ECO:0000256" key="1">
    <source>
        <dbReference type="ARBA" id="ARBA00023015"/>
    </source>
</evidence>
<evidence type="ECO:0000313" key="8">
    <source>
        <dbReference type="Proteomes" id="UP000075221"/>
    </source>
</evidence>
<dbReference type="Proteomes" id="UP000075221">
    <property type="component" value="Chromosome"/>
</dbReference>
<dbReference type="SUPFAM" id="SSF47413">
    <property type="entry name" value="lambda repressor-like DNA-binding domains"/>
    <property type="match status" value="1"/>
</dbReference>
<feature type="region of interest" description="Disordered" evidence="4">
    <location>
        <begin position="1"/>
        <end position="24"/>
    </location>
</feature>
<dbReference type="Pfam" id="PF13377">
    <property type="entry name" value="Peripla_BP_3"/>
    <property type="match status" value="1"/>
</dbReference>
<evidence type="ECO:0000259" key="5">
    <source>
        <dbReference type="PROSITE" id="PS50932"/>
    </source>
</evidence>
<dbReference type="EMBL" id="CP015970">
    <property type="protein sequence ID" value="AOZ47595.1"/>
    <property type="molecule type" value="Genomic_DNA"/>
</dbReference>